<evidence type="ECO:0000313" key="2">
    <source>
        <dbReference type="EMBL" id="MBW0514120.1"/>
    </source>
</evidence>
<sequence length="83" mass="9322">MPIRHSPPERQTMSQARTHAVLTPTPNFTLDGIPEVPQLSNESPIRPRRNHPGRKTTLKGSDEHEDNHGEEEEPDGNEPSLLL</sequence>
<reference evidence="2" key="1">
    <citation type="submission" date="2021-03" db="EMBL/GenBank/DDBJ databases">
        <title>Draft genome sequence of rust myrtle Austropuccinia psidii MF-1, a brazilian biotype.</title>
        <authorList>
            <person name="Quecine M.C."/>
            <person name="Pachon D.M.R."/>
            <person name="Bonatelli M.L."/>
            <person name="Correr F.H."/>
            <person name="Franceschini L.M."/>
            <person name="Leite T.F."/>
            <person name="Margarido G.R.A."/>
            <person name="Almeida C.A."/>
            <person name="Ferrarezi J.A."/>
            <person name="Labate C.A."/>
        </authorList>
    </citation>
    <scope>NUCLEOTIDE SEQUENCE</scope>
    <source>
        <strain evidence="2">MF-1</strain>
    </source>
</reference>
<evidence type="ECO:0000313" key="3">
    <source>
        <dbReference type="Proteomes" id="UP000765509"/>
    </source>
</evidence>
<accession>A0A9Q3HTU7</accession>
<keyword evidence="3" id="KW-1185">Reference proteome</keyword>
<name>A0A9Q3HTU7_9BASI</name>
<gene>
    <name evidence="2" type="ORF">O181_053835</name>
</gene>
<organism evidence="2 3">
    <name type="scientific">Austropuccinia psidii MF-1</name>
    <dbReference type="NCBI Taxonomy" id="1389203"/>
    <lineage>
        <taxon>Eukaryota</taxon>
        <taxon>Fungi</taxon>
        <taxon>Dikarya</taxon>
        <taxon>Basidiomycota</taxon>
        <taxon>Pucciniomycotina</taxon>
        <taxon>Pucciniomycetes</taxon>
        <taxon>Pucciniales</taxon>
        <taxon>Sphaerophragmiaceae</taxon>
        <taxon>Austropuccinia</taxon>
    </lineage>
</organism>
<dbReference type="Proteomes" id="UP000765509">
    <property type="component" value="Unassembled WGS sequence"/>
</dbReference>
<protein>
    <submittedName>
        <fullName evidence="2">Uncharacterized protein</fullName>
    </submittedName>
</protein>
<feature type="compositionally biased region" description="Basic residues" evidence="1">
    <location>
        <begin position="46"/>
        <end position="57"/>
    </location>
</feature>
<feature type="region of interest" description="Disordered" evidence="1">
    <location>
        <begin position="1"/>
        <end position="83"/>
    </location>
</feature>
<dbReference type="AlphaFoldDB" id="A0A9Q3HTU7"/>
<proteinExistence type="predicted"/>
<dbReference type="EMBL" id="AVOT02023832">
    <property type="protein sequence ID" value="MBW0514120.1"/>
    <property type="molecule type" value="Genomic_DNA"/>
</dbReference>
<evidence type="ECO:0000256" key="1">
    <source>
        <dbReference type="SAM" id="MobiDB-lite"/>
    </source>
</evidence>
<comment type="caution">
    <text evidence="2">The sequence shown here is derived from an EMBL/GenBank/DDBJ whole genome shotgun (WGS) entry which is preliminary data.</text>
</comment>